<evidence type="ECO:0000313" key="1">
    <source>
        <dbReference type="EMBL" id="MDQ0496859.1"/>
    </source>
</evidence>
<dbReference type="InterPro" id="IPR037914">
    <property type="entry name" value="SpoVT-AbrB_sf"/>
</dbReference>
<dbReference type="EMBL" id="JAUSWA010000046">
    <property type="protein sequence ID" value="MDQ0496859.1"/>
    <property type="molecule type" value="Genomic_DNA"/>
</dbReference>
<keyword evidence="1" id="KW-0238">DNA-binding</keyword>
<reference evidence="1 2" key="1">
    <citation type="submission" date="2023-07" db="EMBL/GenBank/DDBJ databases">
        <title>Genomic Encyclopedia of Type Strains, Phase IV (KMG-IV): sequencing the most valuable type-strain genomes for metagenomic binning, comparative biology and taxonomic classification.</title>
        <authorList>
            <person name="Goeker M."/>
        </authorList>
    </citation>
    <scope>NUCLEOTIDE SEQUENCE [LARGE SCALE GENOMIC DNA]</scope>
    <source>
        <strain evidence="1 2">DSM 14914</strain>
    </source>
</reference>
<keyword evidence="2" id="KW-1185">Reference proteome</keyword>
<dbReference type="Proteomes" id="UP001242811">
    <property type="component" value="Unassembled WGS sequence"/>
</dbReference>
<proteinExistence type="predicted"/>
<accession>A0ABU0L6D4</accession>
<dbReference type="SUPFAM" id="SSF89447">
    <property type="entry name" value="AbrB/MazE/MraZ-like"/>
    <property type="match status" value="1"/>
</dbReference>
<comment type="caution">
    <text evidence="1">The sequence shown here is derived from an EMBL/GenBank/DDBJ whole genome shotgun (WGS) entry which is preliminary data.</text>
</comment>
<sequence length="84" mass="9590">MKNTGMRRSLDFYGRIVIPKEMRVSMGFNLGDSVEYFFDNETGVVTLQKSNDVSCKICGSIEELTYFNKSFLCKECIVELKGDL</sequence>
<gene>
    <name evidence="1" type="ORF">QOZ95_005059</name>
</gene>
<evidence type="ECO:0000313" key="2">
    <source>
        <dbReference type="Proteomes" id="UP001242811"/>
    </source>
</evidence>
<dbReference type="GO" id="GO:0003677">
    <property type="term" value="F:DNA binding"/>
    <property type="evidence" value="ECO:0007669"/>
    <property type="project" value="UniProtKB-KW"/>
</dbReference>
<name>A0ABU0L6D4_9BACL</name>
<dbReference type="Gene3D" id="2.10.260.10">
    <property type="match status" value="1"/>
</dbReference>
<organism evidence="1 2">
    <name type="scientific">Paenibacillus brasilensis</name>
    <dbReference type="NCBI Taxonomy" id="128574"/>
    <lineage>
        <taxon>Bacteria</taxon>
        <taxon>Bacillati</taxon>
        <taxon>Bacillota</taxon>
        <taxon>Bacilli</taxon>
        <taxon>Bacillales</taxon>
        <taxon>Paenibacillaceae</taxon>
        <taxon>Paenibacillus</taxon>
    </lineage>
</organism>
<protein>
    <submittedName>
        <fullName evidence="1">Bifunctional DNA-binding transcriptional regulator/antitoxin component of YhaV-PrlF toxin-antitoxin module</fullName>
    </submittedName>
</protein>